<dbReference type="Proteomes" id="UP000027982">
    <property type="component" value="Chromosome"/>
</dbReference>
<dbReference type="STRING" id="661478.OP10G_0408"/>
<reference evidence="1 2" key="1">
    <citation type="journal article" date="2014" name="PLoS ONE">
        <title>The first complete genome sequence of the class fimbriimonadia in the phylum armatimonadetes.</title>
        <authorList>
            <person name="Hu Z.Y."/>
            <person name="Wang Y.Z."/>
            <person name="Im W.T."/>
            <person name="Wang S.Y."/>
            <person name="Zhao G.P."/>
            <person name="Zheng H.J."/>
            <person name="Quan Z.X."/>
        </authorList>
    </citation>
    <scope>NUCLEOTIDE SEQUENCE [LARGE SCALE GENOMIC DNA]</scope>
    <source>
        <strain evidence="1">Gsoil 348</strain>
    </source>
</reference>
<dbReference type="Pfam" id="PF07485">
    <property type="entry name" value="DUF1529"/>
    <property type="match status" value="2"/>
</dbReference>
<dbReference type="KEGG" id="fgi:OP10G_0408"/>
<dbReference type="InterPro" id="IPR011094">
    <property type="entry name" value="Uncharacterised_LppY/LpqO"/>
</dbReference>
<dbReference type="InterPro" id="IPR006311">
    <property type="entry name" value="TAT_signal"/>
</dbReference>
<dbReference type="HOGENOM" id="CLU_045679_1_0_0"/>
<keyword evidence="2" id="KW-1185">Reference proteome</keyword>
<protein>
    <recommendedName>
        <fullName evidence="3">DUF1259 domain-containing protein</fullName>
    </recommendedName>
</protein>
<dbReference type="eggNOG" id="COG1388">
    <property type="taxonomic scope" value="Bacteria"/>
</dbReference>
<dbReference type="PROSITE" id="PS51318">
    <property type="entry name" value="TAT"/>
    <property type="match status" value="1"/>
</dbReference>
<evidence type="ECO:0000313" key="1">
    <source>
        <dbReference type="EMBL" id="AIE83776.1"/>
    </source>
</evidence>
<sequence length="328" mass="35105">MDKYSISRRHLIRAGTALGAASAFGLGIAEARLQEPVKKATPPLTATEIAAIDAALGKKGAYNEAQATHVVALPRNDLQVVVRGEAVPIPLGFGGWAAFKNMQEGGKAVFMSDNVLTEEEINPLIDSVEANGLEVGAIHNHFIYEQPRIFFMHVHGTGSPEDLAQRYAKAISTTKISPANQPKPNPPSKTAKEIFDLPGLDAIVGKTGVVNGPAYKYTVGRSDLHITEMGAEMTAAIGLNTWATFVGTPDKAMVAGDVAMLGHEVNPVIRHLRSSGVEVCAVHSHMLAEQPRILFLHYLGRGKAKELAEIFRGVLDLLGNVPRSTHGF</sequence>
<organism evidence="1 2">
    <name type="scientific">Fimbriimonas ginsengisoli Gsoil 348</name>
    <dbReference type="NCBI Taxonomy" id="661478"/>
    <lineage>
        <taxon>Bacteria</taxon>
        <taxon>Bacillati</taxon>
        <taxon>Armatimonadota</taxon>
        <taxon>Fimbriimonadia</taxon>
        <taxon>Fimbriimonadales</taxon>
        <taxon>Fimbriimonadaceae</taxon>
        <taxon>Fimbriimonas</taxon>
    </lineage>
</organism>
<dbReference type="RefSeq" id="WP_038472356.1">
    <property type="nucleotide sequence ID" value="NZ_CP007139.1"/>
</dbReference>
<dbReference type="OrthoDB" id="9799426at2"/>
<accession>A0A068NJU4</accession>
<evidence type="ECO:0000313" key="2">
    <source>
        <dbReference type="Proteomes" id="UP000027982"/>
    </source>
</evidence>
<dbReference type="EMBL" id="CP007139">
    <property type="protein sequence ID" value="AIE83776.1"/>
    <property type="molecule type" value="Genomic_DNA"/>
</dbReference>
<proteinExistence type="predicted"/>
<evidence type="ECO:0008006" key="3">
    <source>
        <dbReference type="Google" id="ProtNLM"/>
    </source>
</evidence>
<name>A0A068NJU4_FIMGI</name>
<dbReference type="AlphaFoldDB" id="A0A068NJU4"/>
<gene>
    <name evidence="1" type="ORF">OP10G_0408</name>
</gene>